<dbReference type="AlphaFoldDB" id="A0A151QSU8"/>
<name>A0A151QSU8_CAJCA</name>
<dbReference type="EMBL" id="KQ484911">
    <property type="protein sequence ID" value="KYP33345.1"/>
    <property type="molecule type" value="Genomic_DNA"/>
</dbReference>
<evidence type="ECO:0000313" key="2">
    <source>
        <dbReference type="Proteomes" id="UP000075243"/>
    </source>
</evidence>
<dbReference type="Proteomes" id="UP000075243">
    <property type="component" value="Unassembled WGS sequence"/>
</dbReference>
<organism evidence="1 2">
    <name type="scientific">Cajanus cajan</name>
    <name type="common">Pigeon pea</name>
    <name type="synonym">Cajanus indicus</name>
    <dbReference type="NCBI Taxonomy" id="3821"/>
    <lineage>
        <taxon>Eukaryota</taxon>
        <taxon>Viridiplantae</taxon>
        <taxon>Streptophyta</taxon>
        <taxon>Embryophyta</taxon>
        <taxon>Tracheophyta</taxon>
        <taxon>Spermatophyta</taxon>
        <taxon>Magnoliopsida</taxon>
        <taxon>eudicotyledons</taxon>
        <taxon>Gunneridae</taxon>
        <taxon>Pentapetalae</taxon>
        <taxon>rosids</taxon>
        <taxon>fabids</taxon>
        <taxon>Fabales</taxon>
        <taxon>Fabaceae</taxon>
        <taxon>Papilionoideae</taxon>
        <taxon>50 kb inversion clade</taxon>
        <taxon>NPAAA clade</taxon>
        <taxon>indigoferoid/millettioid clade</taxon>
        <taxon>Phaseoleae</taxon>
        <taxon>Cajanus</taxon>
    </lineage>
</organism>
<dbReference type="GO" id="GO:0005739">
    <property type="term" value="C:mitochondrion"/>
    <property type="evidence" value="ECO:0007669"/>
    <property type="project" value="TreeGrafter"/>
</dbReference>
<dbReference type="PANTHER" id="PTHR33509:SF34">
    <property type="entry name" value="LATE EMBRYOGENIS ABUNDANT PROTEIN 41"/>
    <property type="match status" value="1"/>
</dbReference>
<proteinExistence type="predicted"/>
<keyword evidence="2" id="KW-1185">Reference proteome</keyword>
<sequence>MARSFSLPKRALSLALQRRGYAVASSDVCSVRGGLDRIRGRSGIVEEKSATKHGLGPSAWGPDPVTGYYRPINHTDEIDPVELRQMLLNHKCMVMLDLFIVCEYLVEHINLGS</sequence>
<dbReference type="GO" id="GO:0006950">
    <property type="term" value="P:response to stress"/>
    <property type="evidence" value="ECO:0007669"/>
    <property type="project" value="TreeGrafter"/>
</dbReference>
<reference evidence="1" key="1">
    <citation type="journal article" date="2012" name="Nat. Biotechnol.">
        <title>Draft genome sequence of pigeonpea (Cajanus cajan), an orphan legume crop of resource-poor farmers.</title>
        <authorList>
            <person name="Varshney R.K."/>
            <person name="Chen W."/>
            <person name="Li Y."/>
            <person name="Bharti A.K."/>
            <person name="Saxena R.K."/>
            <person name="Schlueter J.A."/>
            <person name="Donoghue M.T."/>
            <person name="Azam S."/>
            <person name="Fan G."/>
            <person name="Whaley A.M."/>
            <person name="Farmer A.D."/>
            <person name="Sheridan J."/>
            <person name="Iwata A."/>
            <person name="Tuteja R."/>
            <person name="Penmetsa R.V."/>
            <person name="Wu W."/>
            <person name="Upadhyaya H.D."/>
            <person name="Yang S.P."/>
            <person name="Shah T."/>
            <person name="Saxena K.B."/>
            <person name="Michael T."/>
            <person name="McCombie W.R."/>
            <person name="Yang B."/>
            <person name="Zhang G."/>
            <person name="Yang H."/>
            <person name="Wang J."/>
            <person name="Spillane C."/>
            <person name="Cook D.R."/>
            <person name="May G.D."/>
            <person name="Xu X."/>
            <person name="Jackson S.A."/>
        </authorList>
    </citation>
    <scope>NUCLEOTIDE SEQUENCE [LARGE SCALE GENOMIC DNA]</scope>
</reference>
<dbReference type="Pfam" id="PF03242">
    <property type="entry name" value="LEA_3a"/>
    <property type="match status" value="1"/>
</dbReference>
<dbReference type="PANTHER" id="PTHR33509">
    <property type="entry name" value="LATE EMBRYOGENIS ABUNDANT PROTEIN 2-RELATED"/>
    <property type="match status" value="1"/>
</dbReference>
<evidence type="ECO:0008006" key="3">
    <source>
        <dbReference type="Google" id="ProtNLM"/>
    </source>
</evidence>
<dbReference type="STRING" id="3821.A0A151QSU8"/>
<protein>
    <recommendedName>
        <fullName evidence="3">Late embryogenesis abundant protein Lea5</fullName>
    </recommendedName>
</protein>
<accession>A0A151QSU8</accession>
<evidence type="ECO:0000313" key="1">
    <source>
        <dbReference type="EMBL" id="KYP33345.1"/>
    </source>
</evidence>
<dbReference type="Gramene" id="C.cajan_41962.t">
    <property type="protein sequence ID" value="C.cajan_41962.t"/>
    <property type="gene ID" value="C.cajan_41962"/>
</dbReference>
<dbReference type="InterPro" id="IPR004926">
    <property type="entry name" value="LEA_3a"/>
</dbReference>
<dbReference type="OMA" id="CEYLVEH"/>
<gene>
    <name evidence="1" type="ORF">KK1_045797</name>
</gene>